<dbReference type="Pfam" id="PF21074">
    <property type="entry name" value="GDH_C"/>
    <property type="match status" value="2"/>
</dbReference>
<evidence type="ECO:0000259" key="1">
    <source>
        <dbReference type="Pfam" id="PF05088"/>
    </source>
</evidence>
<gene>
    <name evidence="3" type="ORF">SAMN02799620_05614</name>
</gene>
<reference evidence="4" key="1">
    <citation type="submission" date="2016-10" db="EMBL/GenBank/DDBJ databases">
        <authorList>
            <person name="Varghese N."/>
            <person name="Submissions S."/>
        </authorList>
    </citation>
    <scope>NUCLEOTIDE SEQUENCE [LARGE SCALE GENOMIC DNA]</scope>
    <source>
        <strain evidence="4">UNC267MFSha1.1M11</strain>
    </source>
</reference>
<feature type="domain" description="NAD-specific glutamate dehydrogenase C-terminal" evidence="2">
    <location>
        <begin position="915"/>
        <end position="1036"/>
    </location>
</feature>
<dbReference type="InterPro" id="IPR036291">
    <property type="entry name" value="NAD(P)-bd_dom_sf"/>
</dbReference>
<sequence>MGNVAATTDRQALSASAEHAIKHVLGWPTGGARMRFLDEDGPVDIVQAVVVWPGEHPLLTDVCALFEHFGLKVASQQPLTATSAHSRALSLFDFVLPARWHHGSSAKIADAFGASDTHGFAIDDFASLIPSANVTWRQVMLVRCASRFLRQAGLAFSMSYIVSTLNDNPEFVTALVAYFNARFDPDVDDRESVVAAALTELSLPIEATTTVDEDRILRAFAAFVSATLRTNWFQRDIDGAPKRHAAFMVDSTQIQPRGSIVPFREIFVDSEDVEGTHVRSGPVARGGLRFSDRPEDYRTEVLGLMKTQTVKNSPIVPAGAKGAFVRKNSLISVEHAYRTFITGLLDVTDNLVDARVEAPGRTVVYGGDDAYLVVAADKGTARFSDLANEIALHRGFWLGDAFASGGSAGYDHKKMGITARGAWVSVRQHFADLGIDVDSDEIRVVGIGDMSGDVFGNGMLLSRGIRLVAAFDHRHVFVDPDPDPVAGYAERLRLAQLPASSWGDYDTTKLSVGGGVWPRSAKRIMLSAAARAALAITADTVTPNDLIRAILAADVDLLWNGGIGTYVKSGREGHADAADPTNDAIRVDADQLRAKVVGEGGNLGLTQRARVEYALGGGRINADFIDNAAGVATSDREVNLKIALDAARRTNRITASERNNLLLQSHDEVAAAVLDSCVNQVLAISLAEAQAPQLLNRHERLIDDLERASGISRLGETLPSRAELVSRTRAGRGLTRPEIAILLAHSKNVVRDELLASPVPDDPIFAAALRSYFPSRFRHHLSSEIANHRLARDIIATQIADDLINHVGPGLIYQLNERLGVPTPSVAAAYAVVRQLFPIDAMWRQAREEFQLTPSQRWQGLRAVQHFIEYTAARLLRHHGGQFDIAATIARYRSDVQTLRADASAGETYQNRLRVEAFDLSQTATRLGVDVCGVASVYTAVGDALDLNWIVEGLGAHTASSWWDAMATAAVRDELADTHHRLATAVVRLDHECGAAVSRWQRDAAPAIARFIRLRSELGRGSLIDVARAATANAELLLLCRHSESLQR</sequence>
<dbReference type="GO" id="GO:0006538">
    <property type="term" value="P:L-glutamate catabolic process"/>
    <property type="evidence" value="ECO:0007669"/>
    <property type="project" value="InterPro"/>
</dbReference>
<protein>
    <submittedName>
        <fullName evidence="3">Glutamate dehydrogenase</fullName>
    </submittedName>
</protein>
<dbReference type="AlphaFoldDB" id="A0A1G4WYV9"/>
<evidence type="ECO:0000313" key="3">
    <source>
        <dbReference type="EMBL" id="SCX32530.1"/>
    </source>
</evidence>
<dbReference type="InterPro" id="IPR028971">
    <property type="entry name" value="NAD-GDH_cat"/>
</dbReference>
<dbReference type="RefSeq" id="WP_235633093.1">
    <property type="nucleotide sequence ID" value="NZ_FMUB01000015.1"/>
</dbReference>
<dbReference type="InterPro" id="IPR007780">
    <property type="entry name" value="NAD_Glu_DH_bac"/>
</dbReference>
<dbReference type="PANTHER" id="PTHR43403">
    <property type="entry name" value="NAD-SPECIFIC GLUTAMATE DEHYDROGENASE"/>
    <property type="match status" value="1"/>
</dbReference>
<dbReference type="SUPFAM" id="SSF53223">
    <property type="entry name" value="Aminoacid dehydrogenase-like, N-terminal domain"/>
    <property type="match status" value="1"/>
</dbReference>
<dbReference type="InterPro" id="IPR049056">
    <property type="entry name" value="NAD_Glu_DH_HM3"/>
</dbReference>
<dbReference type="InterPro" id="IPR046346">
    <property type="entry name" value="Aminoacid_DH-like_N_sf"/>
</dbReference>
<dbReference type="Gene3D" id="3.40.50.720">
    <property type="entry name" value="NAD(P)-binding Rossmann-like Domain"/>
    <property type="match status" value="1"/>
</dbReference>
<dbReference type="EMBL" id="FMUB01000015">
    <property type="protein sequence ID" value="SCX32530.1"/>
    <property type="molecule type" value="Genomic_DNA"/>
</dbReference>
<accession>A0A1G4WYV9</accession>
<name>A0A1G4WYV9_9MYCO</name>
<dbReference type="GO" id="GO:0004352">
    <property type="term" value="F:glutamate dehydrogenase (NAD+) activity"/>
    <property type="evidence" value="ECO:0007669"/>
    <property type="project" value="InterPro"/>
</dbReference>
<dbReference type="PANTHER" id="PTHR43403:SF1">
    <property type="entry name" value="NAD-SPECIFIC GLUTAMATE DEHYDROGENASE"/>
    <property type="match status" value="1"/>
</dbReference>
<dbReference type="Proteomes" id="UP000199707">
    <property type="component" value="Unassembled WGS sequence"/>
</dbReference>
<feature type="domain" description="NAD-glutamate dehydrogenase catalytic" evidence="1">
    <location>
        <begin position="205"/>
        <end position="686"/>
    </location>
</feature>
<proteinExistence type="predicted"/>
<dbReference type="STRING" id="1502745.SAMN02799620_05614"/>
<dbReference type="GO" id="GO:0004069">
    <property type="term" value="F:L-aspartate:2-oxoglutarate aminotransferase activity"/>
    <property type="evidence" value="ECO:0007669"/>
    <property type="project" value="InterPro"/>
</dbReference>
<dbReference type="Pfam" id="PF05088">
    <property type="entry name" value="Bac_GDH_CD"/>
    <property type="match status" value="1"/>
</dbReference>
<dbReference type="InterPro" id="IPR048381">
    <property type="entry name" value="GDH_C"/>
</dbReference>
<evidence type="ECO:0000313" key="4">
    <source>
        <dbReference type="Proteomes" id="UP000199707"/>
    </source>
</evidence>
<organism evidence="3 4">
    <name type="scientific">Mycolicibacterium fluoranthenivorans</name>
    <dbReference type="NCBI Taxonomy" id="258505"/>
    <lineage>
        <taxon>Bacteria</taxon>
        <taxon>Bacillati</taxon>
        <taxon>Actinomycetota</taxon>
        <taxon>Actinomycetes</taxon>
        <taxon>Mycobacteriales</taxon>
        <taxon>Mycobacteriaceae</taxon>
        <taxon>Mycolicibacterium</taxon>
    </lineage>
</organism>
<evidence type="ECO:0000259" key="2">
    <source>
        <dbReference type="Pfam" id="PF21074"/>
    </source>
</evidence>
<dbReference type="Pfam" id="PF21078">
    <property type="entry name" value="GDH_HM3"/>
    <property type="match status" value="1"/>
</dbReference>
<feature type="domain" description="NAD-specific glutamate dehydrogenase C-terminal" evidence="2">
    <location>
        <begin position="731"/>
        <end position="903"/>
    </location>
</feature>
<dbReference type="SUPFAM" id="SSF51735">
    <property type="entry name" value="NAD(P)-binding Rossmann-fold domains"/>
    <property type="match status" value="1"/>
</dbReference>